<protein>
    <submittedName>
        <fullName evidence="2">Uncharacterized protein</fullName>
    </submittedName>
</protein>
<accession>B9RPE9</accession>
<keyword evidence="1" id="KW-1133">Transmembrane helix</keyword>
<name>B9RPE9_RICCO</name>
<feature type="transmembrane region" description="Helical" evidence="1">
    <location>
        <begin position="20"/>
        <end position="39"/>
    </location>
</feature>
<dbReference type="Proteomes" id="UP000008311">
    <property type="component" value="Unassembled WGS sequence"/>
</dbReference>
<dbReference type="PANTHER" id="PTHR34116">
    <property type="entry name" value="PLASMINOGEN ACTIVATOR INHIBITOR"/>
    <property type="match status" value="1"/>
</dbReference>
<keyword evidence="1" id="KW-0472">Membrane</keyword>
<organism evidence="2 3">
    <name type="scientific">Ricinus communis</name>
    <name type="common">Castor bean</name>
    <dbReference type="NCBI Taxonomy" id="3988"/>
    <lineage>
        <taxon>Eukaryota</taxon>
        <taxon>Viridiplantae</taxon>
        <taxon>Streptophyta</taxon>
        <taxon>Embryophyta</taxon>
        <taxon>Tracheophyta</taxon>
        <taxon>Spermatophyta</taxon>
        <taxon>Magnoliopsida</taxon>
        <taxon>eudicotyledons</taxon>
        <taxon>Gunneridae</taxon>
        <taxon>Pentapetalae</taxon>
        <taxon>rosids</taxon>
        <taxon>fabids</taxon>
        <taxon>Malpighiales</taxon>
        <taxon>Euphorbiaceae</taxon>
        <taxon>Acalyphoideae</taxon>
        <taxon>Acalypheae</taxon>
        <taxon>Ricinus</taxon>
    </lineage>
</organism>
<dbReference type="AlphaFoldDB" id="B9RPE9"/>
<gene>
    <name evidence="2" type="ORF">RCOM_1368210</name>
</gene>
<evidence type="ECO:0000313" key="3">
    <source>
        <dbReference type="Proteomes" id="UP000008311"/>
    </source>
</evidence>
<evidence type="ECO:0000313" key="2">
    <source>
        <dbReference type="EMBL" id="EEF46763.1"/>
    </source>
</evidence>
<reference evidence="3" key="1">
    <citation type="journal article" date="2010" name="Nat. Biotechnol.">
        <title>Draft genome sequence of the oilseed species Ricinus communis.</title>
        <authorList>
            <person name="Chan A.P."/>
            <person name="Crabtree J."/>
            <person name="Zhao Q."/>
            <person name="Lorenzi H."/>
            <person name="Orvis J."/>
            <person name="Puiu D."/>
            <person name="Melake-Berhan A."/>
            <person name="Jones K.M."/>
            <person name="Redman J."/>
            <person name="Chen G."/>
            <person name="Cahoon E.B."/>
            <person name="Gedil M."/>
            <person name="Stanke M."/>
            <person name="Haas B.J."/>
            <person name="Wortman J.R."/>
            <person name="Fraser-Liggett C.M."/>
            <person name="Ravel J."/>
            <person name="Rabinowicz P.D."/>
        </authorList>
    </citation>
    <scope>NUCLEOTIDE SEQUENCE [LARGE SCALE GENOMIC DNA]</scope>
    <source>
        <strain evidence="3">cv. Hale</strain>
    </source>
</reference>
<keyword evidence="1" id="KW-0812">Transmembrane</keyword>
<dbReference type="InParanoid" id="B9RPE9"/>
<proteinExistence type="predicted"/>
<dbReference type="PANTHER" id="PTHR34116:SF9">
    <property type="entry name" value="OS08G0346600 PROTEIN"/>
    <property type="match status" value="1"/>
</dbReference>
<dbReference type="EMBL" id="EQ973793">
    <property type="protein sequence ID" value="EEF46763.1"/>
    <property type="molecule type" value="Genomic_DNA"/>
</dbReference>
<sequence>MLSLEIIFLVLSIIWGPDEMPYTALAFLVFASTLVIAAIGEGIMVIKPIVDSLAAGEDVFLAPSYDNTLPEEGQTSKLKDNVEV</sequence>
<evidence type="ECO:0000256" key="1">
    <source>
        <dbReference type="SAM" id="Phobius"/>
    </source>
</evidence>
<keyword evidence="3" id="KW-1185">Reference proteome</keyword>